<reference evidence="2 3" key="1">
    <citation type="submission" date="2019-05" db="EMBL/GenBank/DDBJ databases">
        <title>Another draft genome of Portunus trituberculatus and its Hox gene families provides insights of decapod evolution.</title>
        <authorList>
            <person name="Jeong J.-H."/>
            <person name="Song I."/>
            <person name="Kim S."/>
            <person name="Choi T."/>
            <person name="Kim D."/>
            <person name="Ryu S."/>
            <person name="Kim W."/>
        </authorList>
    </citation>
    <scope>NUCLEOTIDE SEQUENCE [LARGE SCALE GENOMIC DNA]</scope>
    <source>
        <tissue evidence="2">Muscle</tissue>
    </source>
</reference>
<keyword evidence="3" id="KW-1185">Reference proteome</keyword>
<name>A0A5B7KFW6_PORTR</name>
<dbReference type="AlphaFoldDB" id="A0A5B7KFW6"/>
<dbReference type="EMBL" id="VSRR010146858">
    <property type="protein sequence ID" value="MPD05607.1"/>
    <property type="molecule type" value="Genomic_DNA"/>
</dbReference>
<feature type="region of interest" description="Disordered" evidence="1">
    <location>
        <begin position="64"/>
        <end position="93"/>
    </location>
</feature>
<organism evidence="2 3">
    <name type="scientific">Portunus trituberculatus</name>
    <name type="common">Swimming crab</name>
    <name type="synonym">Neptunus trituberculatus</name>
    <dbReference type="NCBI Taxonomy" id="210409"/>
    <lineage>
        <taxon>Eukaryota</taxon>
        <taxon>Metazoa</taxon>
        <taxon>Ecdysozoa</taxon>
        <taxon>Arthropoda</taxon>
        <taxon>Crustacea</taxon>
        <taxon>Multicrustacea</taxon>
        <taxon>Malacostraca</taxon>
        <taxon>Eumalacostraca</taxon>
        <taxon>Eucarida</taxon>
        <taxon>Decapoda</taxon>
        <taxon>Pleocyemata</taxon>
        <taxon>Brachyura</taxon>
        <taxon>Eubrachyura</taxon>
        <taxon>Portunoidea</taxon>
        <taxon>Portunidae</taxon>
        <taxon>Portuninae</taxon>
        <taxon>Portunus</taxon>
    </lineage>
</organism>
<evidence type="ECO:0000256" key="1">
    <source>
        <dbReference type="SAM" id="MobiDB-lite"/>
    </source>
</evidence>
<comment type="caution">
    <text evidence="2">The sequence shown here is derived from an EMBL/GenBank/DDBJ whole genome shotgun (WGS) entry which is preliminary data.</text>
</comment>
<dbReference type="Proteomes" id="UP000324222">
    <property type="component" value="Unassembled WGS sequence"/>
</dbReference>
<gene>
    <name evidence="2" type="ORF">E2C01_101358</name>
</gene>
<sequence>MAVRTRLQGPGSATCLQGPCQIRYDRAQSLPSPARRHVCTVHVSPEVRFPPRTATPHTHYLYHRSPLKDRSLPSPHARNPSPTDTLLVTTAQH</sequence>
<feature type="compositionally biased region" description="Polar residues" evidence="1">
    <location>
        <begin position="80"/>
        <end position="93"/>
    </location>
</feature>
<protein>
    <submittedName>
        <fullName evidence="2">Uncharacterized protein</fullName>
    </submittedName>
</protein>
<proteinExistence type="predicted"/>
<accession>A0A5B7KFW6</accession>
<evidence type="ECO:0000313" key="2">
    <source>
        <dbReference type="EMBL" id="MPD05607.1"/>
    </source>
</evidence>
<evidence type="ECO:0000313" key="3">
    <source>
        <dbReference type="Proteomes" id="UP000324222"/>
    </source>
</evidence>